<comment type="subcellular location">
    <subcellularLocation>
        <location evidence="1">Endosome</location>
    </subcellularLocation>
</comment>
<dbReference type="InterPro" id="IPR009851">
    <property type="entry name" value="Mod_r"/>
</dbReference>
<reference evidence="8 9" key="2">
    <citation type="journal article" date="2014" name="J. Gen. Appl. Microbiol.">
        <title>The early diverging ascomycetous budding yeast Saitoella complicata has three histone deacetylases belonging to the Clr6, Hos2, and Rpd3 lineages.</title>
        <authorList>
            <person name="Nishida H."/>
            <person name="Matsumoto T."/>
            <person name="Kondo S."/>
            <person name="Hamamoto M."/>
            <person name="Yoshikawa H."/>
        </authorList>
    </citation>
    <scope>NUCLEOTIDE SEQUENCE [LARGE SCALE GENOMIC DNA]</scope>
    <source>
        <strain evidence="8 9">NRRL Y-17804</strain>
    </source>
</reference>
<dbReference type="GO" id="GO:0000813">
    <property type="term" value="C:ESCRT I complex"/>
    <property type="evidence" value="ECO:0007669"/>
    <property type="project" value="UniProtKB-ARBA"/>
</dbReference>
<evidence type="ECO:0000313" key="9">
    <source>
        <dbReference type="Proteomes" id="UP000033140"/>
    </source>
</evidence>
<name>A0A0E9NNU6_SAICN</name>
<organism evidence="8 9">
    <name type="scientific">Saitoella complicata (strain BCRC 22490 / CBS 7301 / JCM 7358 / NBRC 10748 / NRRL Y-17804)</name>
    <dbReference type="NCBI Taxonomy" id="698492"/>
    <lineage>
        <taxon>Eukaryota</taxon>
        <taxon>Fungi</taxon>
        <taxon>Dikarya</taxon>
        <taxon>Ascomycota</taxon>
        <taxon>Taphrinomycotina</taxon>
        <taxon>Taphrinomycotina incertae sedis</taxon>
        <taxon>Saitoella</taxon>
    </lineage>
</organism>
<evidence type="ECO:0000256" key="1">
    <source>
        <dbReference type="ARBA" id="ARBA00004177"/>
    </source>
</evidence>
<protein>
    <recommendedName>
        <fullName evidence="7">VPS37 C-terminal domain-containing protein</fullName>
    </recommendedName>
</protein>
<dbReference type="EMBL" id="BACD03000041">
    <property type="protein sequence ID" value="GAO51100.1"/>
    <property type="molecule type" value="Genomic_DNA"/>
</dbReference>
<accession>A0A0E9NNU6</accession>
<proteinExistence type="inferred from homology"/>
<feature type="compositionally biased region" description="Low complexity" evidence="6">
    <location>
        <begin position="15"/>
        <end position="25"/>
    </location>
</feature>
<dbReference type="Proteomes" id="UP000033140">
    <property type="component" value="Unassembled WGS sequence"/>
</dbReference>
<dbReference type="PANTHER" id="PTHR13678:SF2">
    <property type="entry name" value="VACUOLAR PROTEIN SORTING-ASSOCIATED PROTEIN 37A"/>
    <property type="match status" value="1"/>
</dbReference>
<evidence type="ECO:0000259" key="7">
    <source>
        <dbReference type="Pfam" id="PF07200"/>
    </source>
</evidence>
<sequence length="296" mass="32931">MSSIVPPPLPPLPPSHSHNGSLSSTPHPPTPLQPHALHPPTADADRALIEGLQGKSVAELKELQETDGLLDAFWESQSPIAKEHRELEREAWKANEELADRIMSTRTTLDLRRTDTDAKLRDSASLYRTWRQTEEHMYSALSPLSPPSLQQHLNASTTSVSEMSDALAESFLEEGGDLGVFLRTYREGRKTENVGVDDNVLEGDLAAHGERSCICSSRREPRLPNLDPKYSDLSSSVQDLSAASRRPCTSAILQDNVIRSMIVQCAFDDEVRLRKREGVMARQRQYGRGGKDTMRL</sequence>
<feature type="compositionally biased region" description="Pro residues" evidence="6">
    <location>
        <begin position="1"/>
        <end position="14"/>
    </location>
</feature>
<keyword evidence="3" id="KW-0813">Transport</keyword>
<evidence type="ECO:0000256" key="2">
    <source>
        <dbReference type="ARBA" id="ARBA00007617"/>
    </source>
</evidence>
<dbReference type="GO" id="GO:0006623">
    <property type="term" value="P:protein targeting to vacuole"/>
    <property type="evidence" value="ECO:0007669"/>
    <property type="project" value="TreeGrafter"/>
</dbReference>
<dbReference type="GO" id="GO:0006612">
    <property type="term" value="P:protein targeting to membrane"/>
    <property type="evidence" value="ECO:0007669"/>
    <property type="project" value="TreeGrafter"/>
</dbReference>
<dbReference type="PANTHER" id="PTHR13678">
    <property type="entry name" value="VACUOLAR PROTEIN SORTING-ASSOCIATED PROTEIN 37"/>
    <property type="match status" value="1"/>
</dbReference>
<keyword evidence="4" id="KW-0967">Endosome</keyword>
<dbReference type="Pfam" id="PF07200">
    <property type="entry name" value="Mod_r"/>
    <property type="match status" value="1"/>
</dbReference>
<dbReference type="STRING" id="698492.A0A0E9NNU6"/>
<keyword evidence="9" id="KW-1185">Reference proteome</keyword>
<comment type="caution">
    <text evidence="8">The sequence shown here is derived from an EMBL/GenBank/DDBJ whole genome shotgun (WGS) entry which is preliminary data.</text>
</comment>
<evidence type="ECO:0000256" key="5">
    <source>
        <dbReference type="ARBA" id="ARBA00022927"/>
    </source>
</evidence>
<evidence type="ECO:0000313" key="8">
    <source>
        <dbReference type="EMBL" id="GAO51100.1"/>
    </source>
</evidence>
<dbReference type="GO" id="GO:0043162">
    <property type="term" value="P:ubiquitin-dependent protein catabolic process via the multivesicular body sorting pathway"/>
    <property type="evidence" value="ECO:0007669"/>
    <property type="project" value="TreeGrafter"/>
</dbReference>
<evidence type="ECO:0000256" key="3">
    <source>
        <dbReference type="ARBA" id="ARBA00022448"/>
    </source>
</evidence>
<dbReference type="AlphaFoldDB" id="A0A0E9NNU6"/>
<keyword evidence="5" id="KW-0653">Protein transport</keyword>
<feature type="region of interest" description="Disordered" evidence="6">
    <location>
        <begin position="1"/>
        <end position="40"/>
    </location>
</feature>
<feature type="domain" description="VPS37 C-terminal" evidence="7">
    <location>
        <begin position="53"/>
        <end position="191"/>
    </location>
</feature>
<comment type="similarity">
    <text evidence="2">Belongs to the VPS37 family.</text>
</comment>
<gene>
    <name evidence="8" type="ORF">G7K_5211-t1</name>
</gene>
<reference evidence="8 9" key="1">
    <citation type="journal article" date="2011" name="J. Gen. Appl. Microbiol.">
        <title>Draft genome sequencing of the enigmatic yeast Saitoella complicata.</title>
        <authorList>
            <person name="Nishida H."/>
            <person name="Hamamoto M."/>
            <person name="Sugiyama J."/>
        </authorList>
    </citation>
    <scope>NUCLEOTIDE SEQUENCE [LARGE SCALE GENOMIC DNA]</scope>
    <source>
        <strain evidence="8 9">NRRL Y-17804</strain>
    </source>
</reference>
<evidence type="ECO:0000256" key="6">
    <source>
        <dbReference type="SAM" id="MobiDB-lite"/>
    </source>
</evidence>
<reference evidence="8 9" key="3">
    <citation type="journal article" date="2015" name="Genome Announc.">
        <title>Draft Genome Sequence of the Archiascomycetous Yeast Saitoella complicata.</title>
        <authorList>
            <person name="Yamauchi K."/>
            <person name="Kondo S."/>
            <person name="Hamamoto M."/>
            <person name="Takahashi Y."/>
            <person name="Ogura Y."/>
            <person name="Hayashi T."/>
            <person name="Nishida H."/>
        </authorList>
    </citation>
    <scope>NUCLEOTIDE SEQUENCE [LARGE SCALE GENOMIC DNA]</scope>
    <source>
        <strain evidence="8 9">NRRL Y-17804</strain>
    </source>
</reference>
<evidence type="ECO:0000256" key="4">
    <source>
        <dbReference type="ARBA" id="ARBA00022753"/>
    </source>
</evidence>